<dbReference type="InterPro" id="IPR051909">
    <property type="entry name" value="MFP_Cation_Efflux"/>
</dbReference>
<accession>A0A1N6E4F8</accession>
<name>A0A1N6E4F8_9BACT</name>
<dbReference type="PANTHER" id="PTHR30097:SF15">
    <property type="entry name" value="CATION EFFLUX SYSTEM PROTEIN CUSB"/>
    <property type="match status" value="1"/>
</dbReference>
<dbReference type="GO" id="GO:0046914">
    <property type="term" value="F:transition metal ion binding"/>
    <property type="evidence" value="ECO:0007669"/>
    <property type="project" value="TreeGrafter"/>
</dbReference>
<evidence type="ECO:0000259" key="7">
    <source>
        <dbReference type="Pfam" id="PF25919"/>
    </source>
</evidence>
<dbReference type="GO" id="GO:0016020">
    <property type="term" value="C:membrane"/>
    <property type="evidence" value="ECO:0007669"/>
    <property type="project" value="InterPro"/>
</dbReference>
<comment type="similarity">
    <text evidence="1">Belongs to the membrane fusion protein (MFP) (TC 8.A.1) family.</text>
</comment>
<dbReference type="Gene3D" id="2.40.30.170">
    <property type="match status" value="1"/>
</dbReference>
<feature type="domain" description="CusB-like three alpha-helical bundle" evidence="6">
    <location>
        <begin position="161"/>
        <end position="208"/>
    </location>
</feature>
<evidence type="ECO:0000259" key="4">
    <source>
        <dbReference type="Pfam" id="PF11827"/>
    </source>
</evidence>
<keyword evidence="3" id="KW-0472">Membrane</keyword>
<dbReference type="NCBIfam" id="TIGR01730">
    <property type="entry name" value="RND_mfp"/>
    <property type="match status" value="1"/>
</dbReference>
<protein>
    <submittedName>
        <fullName evidence="10">Membrane fusion protein, Cu(I)/Ag(I) efflux system</fullName>
    </submittedName>
</protein>
<dbReference type="InterPro" id="IPR058790">
    <property type="entry name" value="BSH_CusB"/>
</dbReference>
<dbReference type="GO" id="GO:0030288">
    <property type="term" value="C:outer membrane-bounded periplasmic space"/>
    <property type="evidence" value="ECO:0007669"/>
    <property type="project" value="TreeGrafter"/>
</dbReference>
<dbReference type="InterPro" id="IPR058791">
    <property type="entry name" value="3HB_CusB"/>
</dbReference>
<dbReference type="EMBL" id="FSRC01000001">
    <property type="protein sequence ID" value="SIN77920.1"/>
    <property type="molecule type" value="Genomic_DNA"/>
</dbReference>
<dbReference type="STRING" id="226505.SAMN05444394_1706"/>
<feature type="domain" description="CzcB-like C-terminal circularly permuted SH3-like" evidence="9">
    <location>
        <begin position="334"/>
        <end position="396"/>
    </location>
</feature>
<dbReference type="Gene3D" id="6.10.140.730">
    <property type="match status" value="1"/>
</dbReference>
<dbReference type="FunFam" id="2.40.30.170:FF:000010">
    <property type="entry name" value="Efflux RND transporter periplasmic adaptor subunit"/>
    <property type="match status" value="1"/>
</dbReference>
<evidence type="ECO:0000313" key="11">
    <source>
        <dbReference type="Proteomes" id="UP000185221"/>
    </source>
</evidence>
<dbReference type="InterPro" id="IPR021782">
    <property type="entry name" value="DUF3347"/>
</dbReference>
<feature type="domain" description="Heavy metal binding" evidence="5">
    <location>
        <begin position="47"/>
        <end position="74"/>
    </location>
</feature>
<dbReference type="SUPFAM" id="SSF111369">
    <property type="entry name" value="HlyD-like secretion proteins"/>
    <property type="match status" value="1"/>
</dbReference>
<evidence type="ECO:0000313" key="10">
    <source>
        <dbReference type="EMBL" id="SIN77920.1"/>
    </source>
</evidence>
<keyword evidence="3" id="KW-0812">Transmembrane</keyword>
<keyword evidence="3" id="KW-1133">Transmembrane helix</keyword>
<evidence type="ECO:0000259" key="8">
    <source>
        <dbReference type="Pfam" id="PF25954"/>
    </source>
</evidence>
<organism evidence="10 11">
    <name type="scientific">Algoriphagus halophilus</name>
    <dbReference type="NCBI Taxonomy" id="226505"/>
    <lineage>
        <taxon>Bacteria</taxon>
        <taxon>Pseudomonadati</taxon>
        <taxon>Bacteroidota</taxon>
        <taxon>Cytophagia</taxon>
        <taxon>Cytophagales</taxon>
        <taxon>Cyclobacteriaceae</taxon>
        <taxon>Algoriphagus</taxon>
    </lineage>
</organism>
<dbReference type="OrthoDB" id="9806939at2"/>
<dbReference type="Pfam" id="PF25869">
    <property type="entry name" value="3HB_CusB"/>
    <property type="match status" value="1"/>
</dbReference>
<feature type="domain" description="CusB-like barrel-sandwich hybrid" evidence="7">
    <location>
        <begin position="133"/>
        <end position="243"/>
    </location>
</feature>
<evidence type="ECO:0000259" key="9">
    <source>
        <dbReference type="Pfam" id="PF25975"/>
    </source>
</evidence>
<dbReference type="Pfam" id="PF25919">
    <property type="entry name" value="BSH_CusB"/>
    <property type="match status" value="1"/>
</dbReference>
<dbReference type="RefSeq" id="WP_074224408.1">
    <property type="nucleotide sequence ID" value="NZ_FSRC01000001.1"/>
</dbReference>
<evidence type="ECO:0000259" key="6">
    <source>
        <dbReference type="Pfam" id="PF25869"/>
    </source>
</evidence>
<gene>
    <name evidence="10" type="ORF">SAMN05444394_1706</name>
</gene>
<dbReference type="PANTHER" id="PTHR30097">
    <property type="entry name" value="CATION EFFLUX SYSTEM PROTEIN CUSB"/>
    <property type="match status" value="1"/>
</dbReference>
<dbReference type="Pfam" id="PF25975">
    <property type="entry name" value="CzcB_C"/>
    <property type="match status" value="1"/>
</dbReference>
<feature type="domain" description="CusB-like beta-barrel" evidence="8">
    <location>
        <begin position="248"/>
        <end position="325"/>
    </location>
</feature>
<dbReference type="InterPro" id="IPR058649">
    <property type="entry name" value="CzcB_C"/>
</dbReference>
<feature type="domain" description="DUF3347" evidence="4">
    <location>
        <begin position="449"/>
        <end position="539"/>
    </location>
</feature>
<dbReference type="InterPro" id="IPR045800">
    <property type="entry name" value="HMBD"/>
</dbReference>
<dbReference type="GO" id="GO:0060003">
    <property type="term" value="P:copper ion export"/>
    <property type="evidence" value="ECO:0007669"/>
    <property type="project" value="TreeGrafter"/>
</dbReference>
<evidence type="ECO:0000259" key="5">
    <source>
        <dbReference type="Pfam" id="PF19335"/>
    </source>
</evidence>
<keyword evidence="11" id="KW-1185">Reference proteome</keyword>
<dbReference type="Pfam" id="PF25954">
    <property type="entry name" value="Beta-barrel_RND_2"/>
    <property type="match status" value="1"/>
</dbReference>
<dbReference type="Gene3D" id="2.40.50.100">
    <property type="match status" value="1"/>
</dbReference>
<dbReference type="GO" id="GO:0022857">
    <property type="term" value="F:transmembrane transporter activity"/>
    <property type="evidence" value="ECO:0007669"/>
    <property type="project" value="InterPro"/>
</dbReference>
<feature type="transmembrane region" description="Helical" evidence="3">
    <location>
        <begin position="7"/>
        <end position="27"/>
    </location>
</feature>
<evidence type="ECO:0000256" key="2">
    <source>
        <dbReference type="ARBA" id="ARBA00022448"/>
    </source>
</evidence>
<dbReference type="InterPro" id="IPR058792">
    <property type="entry name" value="Beta-barrel_RND_2"/>
</dbReference>
<evidence type="ECO:0000256" key="1">
    <source>
        <dbReference type="ARBA" id="ARBA00009477"/>
    </source>
</evidence>
<evidence type="ECO:0000256" key="3">
    <source>
        <dbReference type="SAM" id="Phobius"/>
    </source>
</evidence>
<dbReference type="Pfam" id="PF11827">
    <property type="entry name" value="DUF3347"/>
    <property type="match status" value="1"/>
</dbReference>
<sequence>MKKLQINVLVIAIGMLFIGILAGYLIFRNDSPSQDEHQHDLTEVNGVWTCSMHPQIRQNEPGSCPICGMDLIPVENEEENLDPMAISMSPTAMQLANVQTAIVGGSDASKSIKLTGKIQSDERKIFTQTTHIPGRIEQLTVNFTGEYISKGQVIAYVYSPELVTAQQELLQAAKIKDSQPQLFQAAKEKLRNWKLSSSQIDQIIESGNLLHNFPINANSSGYVTEKLANAGDYVSLGQPLYTVSDLSKVWVLFDVYESDLNWIKKGDEVEYSVQSIPGKTFSGKISYIDPLIDPSTRVAQARVEVSNSDLSLKPEMFVSGTIKSESKSSNNSMTVPKSAVLWTGKRSVVYVKSSSERGISFNLREVTLGPALGESYVIESGLNEGEEIAINGTFSIDAAAQLAGKPSMMSPDGGAPMTGHDHGNMEGSSMPSSTNLTISENAKKALKPVYDQYLLLKDKLTQDDLEAAKEAASKMDASLKQVNMALFTGESHNLWMGFDSNLKKALQTAQSAKSIEELRKSFQHLSMEMVTMTEQFHAYTGTLYVQHCPMADSNKGADWLSLDQNIVNPYFGQSMLTCGEVTKTLN</sequence>
<dbReference type="Gene3D" id="2.40.420.20">
    <property type="match status" value="1"/>
</dbReference>
<dbReference type="Pfam" id="PF19335">
    <property type="entry name" value="HMBD"/>
    <property type="match status" value="1"/>
</dbReference>
<proteinExistence type="inferred from homology"/>
<reference evidence="11" key="1">
    <citation type="submission" date="2016-11" db="EMBL/GenBank/DDBJ databases">
        <authorList>
            <person name="Varghese N."/>
            <person name="Submissions S."/>
        </authorList>
    </citation>
    <scope>NUCLEOTIDE SEQUENCE [LARGE SCALE GENOMIC DNA]</scope>
    <source>
        <strain evidence="11">DSM 15292</strain>
    </source>
</reference>
<dbReference type="Proteomes" id="UP000185221">
    <property type="component" value="Unassembled WGS sequence"/>
</dbReference>
<dbReference type="AlphaFoldDB" id="A0A1N6E4F8"/>
<keyword evidence="2" id="KW-0813">Transport</keyword>
<dbReference type="GO" id="GO:0015679">
    <property type="term" value="P:plasma membrane copper ion transport"/>
    <property type="evidence" value="ECO:0007669"/>
    <property type="project" value="TreeGrafter"/>
</dbReference>
<dbReference type="InterPro" id="IPR006143">
    <property type="entry name" value="RND_pump_MFP"/>
</dbReference>